<proteinExistence type="predicted"/>
<keyword evidence="3" id="KW-1185">Reference proteome</keyword>
<dbReference type="EnsemblBacteria" id="ACC81821">
    <property type="protein sequence ID" value="ACC81821"/>
    <property type="gene ID" value="Npun_F3405"/>
</dbReference>
<dbReference type="InterPro" id="IPR011260">
    <property type="entry name" value="RNAP_asu_C"/>
</dbReference>
<organism evidence="2 3">
    <name type="scientific">Nostoc punctiforme (strain ATCC 29133 / PCC 73102)</name>
    <dbReference type="NCBI Taxonomy" id="63737"/>
    <lineage>
        <taxon>Bacteria</taxon>
        <taxon>Bacillati</taxon>
        <taxon>Cyanobacteriota</taxon>
        <taxon>Cyanophyceae</taxon>
        <taxon>Nostocales</taxon>
        <taxon>Nostocaceae</taxon>
        <taxon>Nostoc</taxon>
    </lineage>
</organism>
<dbReference type="Gene3D" id="1.10.150.20">
    <property type="entry name" value="5' to 3' exonuclease, C-terminal subdomain"/>
    <property type="match status" value="1"/>
</dbReference>
<sequence length="258" mass="28160">MGKKTKESPIVSFRVPHSVVEKLITEGRLKPNHIKSELSNLIKNDWLASVDAGVEPTVSVNTVYEQLAKIDRVLEILEDNKPNGVIDDNVDSVDKISIPESVDSISPDNQLVEVANSNVHLVEEINGDNKPNGVVDANVDSVDKISIPESVDSISPDNQLVEVANSNVHPVEEINGDNKPNGVVDENSIESLNLKRNTYTALKDAKVNTIEDLNKYGVTGLRTLKNLGNKSVSQIVEALLFRGIELPELPDPEHTPSL</sequence>
<dbReference type="eggNOG" id="COG0202">
    <property type="taxonomic scope" value="Bacteria"/>
</dbReference>
<dbReference type="PhylomeDB" id="B2J0X0"/>
<dbReference type="HOGENOM" id="CLU_1077031_0_0_3"/>
<dbReference type="Proteomes" id="UP000001191">
    <property type="component" value="Chromosome"/>
</dbReference>
<dbReference type="GO" id="GO:0006351">
    <property type="term" value="P:DNA-templated transcription"/>
    <property type="evidence" value="ECO:0007669"/>
    <property type="project" value="InterPro"/>
</dbReference>
<dbReference type="STRING" id="63737.Npun_F3405"/>
<reference evidence="3" key="1">
    <citation type="submission" date="2008-04" db="EMBL/GenBank/DDBJ databases">
        <title>Complete sequence of chromosome of Nostoc punctiforme ATCC 29133.</title>
        <authorList>
            <consortium name="US DOE Joint Genome Institute"/>
            <person name="Copeland A."/>
            <person name="Lucas S."/>
            <person name="Lapidus A."/>
            <person name="Glavina del Rio T."/>
            <person name="Dalin E."/>
            <person name="Tice H."/>
            <person name="Pitluck S."/>
            <person name="Chain P."/>
            <person name="Malfatti S."/>
            <person name="Shin M."/>
            <person name="Vergez L."/>
            <person name="Schmutz J."/>
            <person name="Larimer F."/>
            <person name="Land M."/>
            <person name="Hauser L."/>
            <person name="Kyrpides N."/>
            <person name="Kim E."/>
            <person name="Meeks J.C."/>
            <person name="Elhai J."/>
            <person name="Campbell E.L."/>
            <person name="Thiel T."/>
            <person name="Longmire J."/>
            <person name="Potts M."/>
            <person name="Atlas R."/>
        </authorList>
    </citation>
    <scope>NUCLEOTIDE SEQUENCE [LARGE SCALE GENOMIC DNA]</scope>
    <source>
        <strain evidence="3">ATCC 29133 / PCC 73102</strain>
    </source>
</reference>
<dbReference type="AlphaFoldDB" id="B2J0X0"/>
<evidence type="ECO:0000313" key="3">
    <source>
        <dbReference type="Proteomes" id="UP000001191"/>
    </source>
</evidence>
<dbReference type="Pfam" id="PF03118">
    <property type="entry name" value="RNA_pol_A_CTD"/>
    <property type="match status" value="1"/>
</dbReference>
<gene>
    <name evidence="2" type="ordered locus">Npun_F3405</name>
</gene>
<reference evidence="2 3" key="2">
    <citation type="journal article" date="2013" name="Plant Physiol.">
        <title>A Nostoc punctiforme Sugar Transporter Necessary to Establish a Cyanobacterium-Plant Symbiosis.</title>
        <authorList>
            <person name="Ekman M."/>
            <person name="Picossi S."/>
            <person name="Campbell E.L."/>
            <person name="Meeks J.C."/>
            <person name="Flores E."/>
        </authorList>
    </citation>
    <scope>NUCLEOTIDE SEQUENCE [LARGE SCALE GENOMIC DNA]</scope>
    <source>
        <strain evidence="3">ATCC 29133 / PCC 73102</strain>
    </source>
</reference>
<dbReference type="OrthoDB" id="490651at2"/>
<accession>B2J0X0</accession>
<dbReference type="GO" id="GO:0003899">
    <property type="term" value="F:DNA-directed RNA polymerase activity"/>
    <property type="evidence" value="ECO:0007669"/>
    <property type="project" value="InterPro"/>
</dbReference>
<dbReference type="KEGG" id="npu:Npun_F3405"/>
<feature type="domain" description="RNA polymerase alpha subunit C-terminal" evidence="1">
    <location>
        <begin position="186"/>
        <end position="239"/>
    </location>
</feature>
<dbReference type="SUPFAM" id="SSF47789">
    <property type="entry name" value="C-terminal domain of RNA polymerase alpha subunit"/>
    <property type="match status" value="1"/>
</dbReference>
<name>B2J0X0_NOSP7</name>
<dbReference type="GO" id="GO:0003677">
    <property type="term" value="F:DNA binding"/>
    <property type="evidence" value="ECO:0007669"/>
    <property type="project" value="InterPro"/>
</dbReference>
<dbReference type="EMBL" id="CP001037">
    <property type="protein sequence ID" value="ACC81821.1"/>
    <property type="molecule type" value="Genomic_DNA"/>
</dbReference>
<evidence type="ECO:0000259" key="1">
    <source>
        <dbReference type="Pfam" id="PF03118"/>
    </source>
</evidence>
<evidence type="ECO:0000313" key="2">
    <source>
        <dbReference type="EMBL" id="ACC81821.1"/>
    </source>
</evidence>
<protein>
    <submittedName>
        <fullName evidence="2">RNA polymerase, alpha subunit domain protein</fullName>
    </submittedName>
</protein>